<dbReference type="EMBL" id="CM037619">
    <property type="protein sequence ID" value="KAH8007519.1"/>
    <property type="molecule type" value="Genomic_DNA"/>
</dbReference>
<sequence length="114" mass="12880">MTSPKGLDSCCGGEEEERQETALKKLIVRLENVQEGNPIKTLIQILEDLLAFASSPSGPKLLRGKNIHVPLLLVLDSYMRVADLQQPEIQKQEQYLLRPPFPYYYGKTHAPKCT</sequence>
<evidence type="ECO:0000313" key="1">
    <source>
        <dbReference type="EMBL" id="KAH8007519.1"/>
    </source>
</evidence>
<keyword evidence="2" id="KW-1185">Reference proteome</keyword>
<name>A0ACB8FQ92_9SAUR</name>
<proteinExistence type="predicted"/>
<accession>A0ACB8FQ92</accession>
<organism evidence="1 2">
    <name type="scientific">Sphaerodactylus townsendi</name>
    <dbReference type="NCBI Taxonomy" id="933632"/>
    <lineage>
        <taxon>Eukaryota</taxon>
        <taxon>Metazoa</taxon>
        <taxon>Chordata</taxon>
        <taxon>Craniata</taxon>
        <taxon>Vertebrata</taxon>
        <taxon>Euteleostomi</taxon>
        <taxon>Lepidosauria</taxon>
        <taxon>Squamata</taxon>
        <taxon>Bifurcata</taxon>
        <taxon>Gekkota</taxon>
        <taxon>Sphaerodactylidae</taxon>
        <taxon>Sphaerodactylus</taxon>
    </lineage>
</organism>
<evidence type="ECO:0000313" key="2">
    <source>
        <dbReference type="Proteomes" id="UP000827872"/>
    </source>
</evidence>
<dbReference type="Proteomes" id="UP000827872">
    <property type="component" value="Linkage Group LG06"/>
</dbReference>
<protein>
    <submittedName>
        <fullName evidence="1">Uncharacterized protein</fullName>
    </submittedName>
</protein>
<comment type="caution">
    <text evidence="1">The sequence shown here is derived from an EMBL/GenBank/DDBJ whole genome shotgun (WGS) entry which is preliminary data.</text>
</comment>
<gene>
    <name evidence="1" type="ORF">K3G42_023671</name>
</gene>
<reference evidence="1" key="1">
    <citation type="submission" date="2021-08" db="EMBL/GenBank/DDBJ databases">
        <title>The first chromosome-level gecko genome reveals the dynamic sex chromosomes of Neotropical dwarf geckos (Sphaerodactylidae: Sphaerodactylus).</title>
        <authorList>
            <person name="Pinto B.J."/>
            <person name="Keating S.E."/>
            <person name="Gamble T."/>
        </authorList>
    </citation>
    <scope>NUCLEOTIDE SEQUENCE</scope>
    <source>
        <strain evidence="1">TG3544</strain>
    </source>
</reference>